<keyword evidence="2" id="KW-1185">Reference proteome</keyword>
<sequence>MQIVLEAPQGMRGFVRAILSNHQAAPILAICQNVGKPLYVGGDDGKLQAIGGTGMPSMRDVVT</sequence>
<evidence type="ECO:0000313" key="2">
    <source>
        <dbReference type="Proteomes" id="UP000198894"/>
    </source>
</evidence>
<evidence type="ECO:0000313" key="1">
    <source>
        <dbReference type="EMBL" id="SDK98449.1"/>
    </source>
</evidence>
<dbReference type="Proteomes" id="UP000198894">
    <property type="component" value="Unassembled WGS sequence"/>
</dbReference>
<proteinExistence type="predicted"/>
<accession>A0A1G9GCQ1</accession>
<gene>
    <name evidence="1" type="ORF">SAMN05428953_12451</name>
</gene>
<dbReference type="EMBL" id="FNEE01000024">
    <property type="protein sequence ID" value="SDK98449.1"/>
    <property type="molecule type" value="Genomic_DNA"/>
</dbReference>
<organism evidence="1 2">
    <name type="scientific">Mesorhizobium muleiense</name>
    <dbReference type="NCBI Taxonomy" id="1004279"/>
    <lineage>
        <taxon>Bacteria</taxon>
        <taxon>Pseudomonadati</taxon>
        <taxon>Pseudomonadota</taxon>
        <taxon>Alphaproteobacteria</taxon>
        <taxon>Hyphomicrobiales</taxon>
        <taxon>Phyllobacteriaceae</taxon>
        <taxon>Mesorhizobium</taxon>
    </lineage>
</organism>
<dbReference type="AlphaFoldDB" id="A0A1G9GCQ1"/>
<name>A0A1G9GCQ1_9HYPH</name>
<reference evidence="2" key="1">
    <citation type="submission" date="2016-10" db="EMBL/GenBank/DDBJ databases">
        <authorList>
            <person name="Varghese N."/>
            <person name="Submissions S."/>
        </authorList>
    </citation>
    <scope>NUCLEOTIDE SEQUENCE [LARGE SCALE GENOMIC DNA]</scope>
    <source>
        <strain evidence="2">CGMCC 1.11022</strain>
    </source>
</reference>
<dbReference type="RefSeq" id="WP_167366559.1">
    <property type="nucleotide sequence ID" value="NZ_FNEE01000024.1"/>
</dbReference>
<protein>
    <submittedName>
        <fullName evidence="1">Uncharacterized protein</fullName>
    </submittedName>
</protein>